<dbReference type="PANTHER" id="PTHR23509">
    <property type="entry name" value="PA-PL1 PHOSPHOLIPASE FAMILY"/>
    <property type="match status" value="1"/>
</dbReference>
<evidence type="ECO:0000259" key="3">
    <source>
        <dbReference type="PROSITE" id="PS50918"/>
    </source>
</evidence>
<dbReference type="CTD" id="11196"/>
<feature type="region of interest" description="Disordered" evidence="2">
    <location>
        <begin position="610"/>
        <end position="629"/>
    </location>
</feature>
<feature type="region of interest" description="Disordered" evidence="2">
    <location>
        <begin position="1"/>
        <end position="260"/>
    </location>
</feature>
<evidence type="ECO:0000313" key="5">
    <source>
        <dbReference type="EnsemblMetazoa" id="XP_030841347"/>
    </source>
</evidence>
<dbReference type="CDD" id="cd09516">
    <property type="entry name" value="SAM_sec23ip-like"/>
    <property type="match status" value="1"/>
</dbReference>
<dbReference type="InterPro" id="IPR004170">
    <property type="entry name" value="WWE_dom"/>
</dbReference>
<dbReference type="AlphaFoldDB" id="A0A7M7SYV4"/>
<feature type="compositionally biased region" description="Basic and acidic residues" evidence="2">
    <location>
        <begin position="706"/>
        <end position="736"/>
    </location>
</feature>
<feature type="compositionally biased region" description="Low complexity" evidence="2">
    <location>
        <begin position="914"/>
        <end position="930"/>
    </location>
</feature>
<feature type="compositionally biased region" description="Pro residues" evidence="2">
    <location>
        <begin position="101"/>
        <end position="111"/>
    </location>
</feature>
<reference evidence="5" key="2">
    <citation type="submission" date="2021-01" db="UniProtKB">
        <authorList>
            <consortium name="EnsemblMetazoa"/>
        </authorList>
    </citation>
    <scope>IDENTIFICATION</scope>
</reference>
<dbReference type="SUPFAM" id="SSF47769">
    <property type="entry name" value="SAM/Pointed domain"/>
    <property type="match status" value="1"/>
</dbReference>
<dbReference type="Gene3D" id="1.10.150.50">
    <property type="entry name" value="Transcription Factor, Ets-1"/>
    <property type="match status" value="1"/>
</dbReference>
<dbReference type="Pfam" id="PF00536">
    <property type="entry name" value="SAM_1"/>
    <property type="match status" value="1"/>
</dbReference>
<dbReference type="GO" id="GO:0004620">
    <property type="term" value="F:phospholipase activity"/>
    <property type="evidence" value="ECO:0000318"/>
    <property type="project" value="GO_Central"/>
</dbReference>
<proteinExistence type="inferred from homology"/>
<dbReference type="KEGG" id="spu:591593"/>
<keyword evidence="6" id="KW-1185">Reference proteome</keyword>
<dbReference type="Pfam" id="PF23464">
    <property type="entry name" value="WWE_3"/>
    <property type="match status" value="1"/>
</dbReference>
<dbReference type="OMA" id="WQNENIV"/>
<reference evidence="6" key="1">
    <citation type="submission" date="2015-02" db="EMBL/GenBank/DDBJ databases">
        <title>Genome sequencing for Strongylocentrotus purpuratus.</title>
        <authorList>
            <person name="Murali S."/>
            <person name="Liu Y."/>
            <person name="Vee V."/>
            <person name="English A."/>
            <person name="Wang M."/>
            <person name="Skinner E."/>
            <person name="Han Y."/>
            <person name="Muzny D.M."/>
            <person name="Worley K.C."/>
            <person name="Gibbs R.A."/>
        </authorList>
    </citation>
    <scope>NUCLEOTIDE SEQUENCE</scope>
</reference>
<feature type="compositionally biased region" description="Low complexity" evidence="2">
    <location>
        <begin position="619"/>
        <end position="629"/>
    </location>
</feature>
<dbReference type="InterPro" id="IPR057825">
    <property type="entry name" value="WWE_SEC23-DDH2"/>
</dbReference>
<sequence>MADQKGSSPPPLLLCSTNDSITPGIFRPVPATASLFPTEEDGEADSFLGQNDPPDLHVGAPPPPSNQQAAPSTFSYFQQQQQLSGPPQSDPFAGISSQGPSPFPSPQPPSLAGPATIPTYAPNNQFASPPSLQAGPPPPQAVPFTSPQNVPLQPRAVHFQDEPSAGPPPPTTGYSPSAPPPTGAPPSGQAAPKFGIKGYQHRPMPYPTGGVTPASGPLPPGILAPPPKVQQYDASRPPPTAAEVQQQTQPAPGESPRPGGAYQSIQPHWFYCKEMEKRSVWVPFSIIDSIKLEEAMLRAQTSSESNIIISTNGGRYDVSLSERLRFAIYWDEQPSPVRRCTWFYKSDSENRFIPYEEQMANMLEEEYRTASMQNQWHRRLELSDGETIIMHNPNVIVHFRPSTRPDEWGASPDTQMRPRVVKRGVDDIDSIQQGEPSQVDHLVFVIHGIGPVCDLRFRTITECVDDFRSLSLGLMSSHFKQAQDEGRAGRVEFLPVYWYAALHGDATGVDRRLKRITLPSINRLRNFTNETLLDILFYTSPIYAQQIAEVVCSEINKLYAKFQERNPDFCGQASLIGHSLGSLIAFDLLKHQGDGDEAESEENLIKSEVFRDKPPTPAPSAESLTPSSSNASLLSGAALDDGPAVISLEESLESMGLLDLLPKFEEERIDMESLLMCSDADLKEMGIPLGPRKKLGGFLRDQATKEAKRKEGRMQQEQTRAEQKAVEEERQRREELNASTAVQPSRDGLHPAMSVHVDYEPGLEGVGQPFVNYPQLDFNPACFFALGSPIGMFLTTRGVGRVGENYRLPTCPFMFNVFHPLDPVAYRIEPLIHPTLTDIKPVLMPHHKGRKRLHLELRESLSHFGSDLKRSLLESMKKTWATLHQFALAHRTEEENEENEDPNSVTDEQMEAVAEQLSKQQQANQQAEADGQSRDQEENLRLGQLNGGKRIDYVLQEAPLESFNEYLFAMSSHACYWESEDTVLLVLKEVYGVLGIYPQISGPRSDSAPSTPLRY</sequence>
<feature type="compositionally biased region" description="Pro residues" evidence="2">
    <location>
        <begin position="165"/>
        <end position="184"/>
    </location>
</feature>
<feature type="region of interest" description="Disordered" evidence="2">
    <location>
        <begin position="706"/>
        <end position="749"/>
    </location>
</feature>
<dbReference type="SMART" id="SM01127">
    <property type="entry name" value="DDHD"/>
    <property type="match status" value="1"/>
</dbReference>
<dbReference type="GO" id="GO:0046872">
    <property type="term" value="F:metal ion binding"/>
    <property type="evidence" value="ECO:0007669"/>
    <property type="project" value="InterPro"/>
</dbReference>
<dbReference type="SMART" id="SM00454">
    <property type="entry name" value="SAM"/>
    <property type="match status" value="1"/>
</dbReference>
<dbReference type="RefSeq" id="XP_030841347.1">
    <property type="nucleotide sequence ID" value="XM_030985487.1"/>
</dbReference>
<feature type="compositionally biased region" description="Pro residues" evidence="2">
    <location>
        <begin position="216"/>
        <end position="228"/>
    </location>
</feature>
<feature type="compositionally biased region" description="Low complexity" evidence="2">
    <location>
        <begin position="66"/>
        <end position="82"/>
    </location>
</feature>
<feature type="domain" description="WWE" evidence="3">
    <location>
        <begin position="255"/>
        <end position="339"/>
    </location>
</feature>
<feature type="region of interest" description="Disordered" evidence="2">
    <location>
        <begin position="889"/>
        <end position="938"/>
    </location>
</feature>
<comment type="similarity">
    <text evidence="1">Belongs to the PA-PLA1 family.</text>
</comment>
<dbReference type="InterPro" id="IPR058055">
    <property type="entry name" value="PA-PLA1"/>
</dbReference>
<feature type="domain" description="DDHD" evidence="4">
    <location>
        <begin position="776"/>
        <end position="992"/>
    </location>
</feature>
<evidence type="ECO:0008006" key="7">
    <source>
        <dbReference type="Google" id="ProtNLM"/>
    </source>
</evidence>
<dbReference type="GO" id="GO:0005737">
    <property type="term" value="C:cytoplasm"/>
    <property type="evidence" value="ECO:0000318"/>
    <property type="project" value="GO_Central"/>
</dbReference>
<accession>A0A7M7SYV4</accession>
<dbReference type="InterPro" id="IPR001660">
    <property type="entry name" value="SAM"/>
</dbReference>
<dbReference type="InParanoid" id="A0A7M7SYV4"/>
<dbReference type="Proteomes" id="UP000007110">
    <property type="component" value="Unassembled WGS sequence"/>
</dbReference>
<dbReference type="Pfam" id="PF02862">
    <property type="entry name" value="DDHD"/>
    <property type="match status" value="1"/>
</dbReference>
<dbReference type="GeneID" id="591593"/>
<dbReference type="EnsemblMetazoa" id="XM_030985487">
    <property type="protein sequence ID" value="XP_030841347"/>
    <property type="gene ID" value="LOC591593"/>
</dbReference>
<evidence type="ECO:0000259" key="4">
    <source>
        <dbReference type="PROSITE" id="PS51043"/>
    </source>
</evidence>
<protein>
    <recommendedName>
        <fullName evidence="7">SEC23-interacting protein</fullName>
    </recommendedName>
</protein>
<dbReference type="PROSITE" id="PS51043">
    <property type="entry name" value="DDHD"/>
    <property type="match status" value="1"/>
</dbReference>
<dbReference type="GO" id="GO:0030134">
    <property type="term" value="C:COPII-coated ER to Golgi transport vesicle"/>
    <property type="evidence" value="ECO:0000318"/>
    <property type="project" value="GO_Central"/>
</dbReference>
<dbReference type="InterPro" id="IPR013761">
    <property type="entry name" value="SAM/pointed_sf"/>
</dbReference>
<evidence type="ECO:0000313" key="6">
    <source>
        <dbReference type="Proteomes" id="UP000007110"/>
    </source>
</evidence>
<evidence type="ECO:0000256" key="2">
    <source>
        <dbReference type="SAM" id="MobiDB-lite"/>
    </source>
</evidence>
<dbReference type="PROSITE" id="PS50918">
    <property type="entry name" value="WWE"/>
    <property type="match status" value="1"/>
</dbReference>
<evidence type="ECO:0000256" key="1">
    <source>
        <dbReference type="ARBA" id="ARBA00038464"/>
    </source>
</evidence>
<organism evidence="5 6">
    <name type="scientific">Strongylocentrotus purpuratus</name>
    <name type="common">Purple sea urchin</name>
    <dbReference type="NCBI Taxonomy" id="7668"/>
    <lineage>
        <taxon>Eukaryota</taxon>
        <taxon>Metazoa</taxon>
        <taxon>Echinodermata</taxon>
        <taxon>Eleutherozoa</taxon>
        <taxon>Echinozoa</taxon>
        <taxon>Echinoidea</taxon>
        <taxon>Euechinoidea</taxon>
        <taxon>Echinacea</taxon>
        <taxon>Camarodonta</taxon>
        <taxon>Echinidea</taxon>
        <taxon>Strongylocentrotidae</taxon>
        <taxon>Strongylocentrotus</taxon>
    </lineage>
</organism>
<name>A0A7M7SYV4_STRPU</name>
<dbReference type="PANTHER" id="PTHR23509:SF10">
    <property type="entry name" value="LD21067P"/>
    <property type="match status" value="1"/>
</dbReference>
<dbReference type="OrthoDB" id="69269at2759"/>
<dbReference type="InterPro" id="IPR004177">
    <property type="entry name" value="DDHD_dom"/>
</dbReference>
<dbReference type="Pfam" id="PF02825">
    <property type="entry name" value="WWE"/>
    <property type="match status" value="1"/>
</dbReference>